<evidence type="ECO:0000256" key="1">
    <source>
        <dbReference type="SAM" id="Phobius"/>
    </source>
</evidence>
<reference evidence="2 3" key="1">
    <citation type="submission" date="2017-05" db="EMBL/GenBank/DDBJ databases">
        <title>Genome sequencing of Fusobacterium nucleatum subsp. polymorphum KCOM 1001 (=ChDC F119).</title>
        <authorList>
            <person name="Kook J.-K."/>
            <person name="Park S.-N."/>
            <person name="Lim Y.K."/>
            <person name="Roh H."/>
        </authorList>
    </citation>
    <scope>NUCLEOTIDE SEQUENCE [LARGE SCALE GENOMIC DNA]</scope>
    <source>
        <strain evidence="2 3">KCOM 1001</strain>
    </source>
</reference>
<dbReference type="Proteomes" id="UP000197470">
    <property type="component" value="Unassembled WGS sequence"/>
</dbReference>
<keyword evidence="1" id="KW-1133">Transmembrane helix</keyword>
<dbReference type="AlphaFoldDB" id="A0A246EGN0"/>
<gene>
    <name evidence="2" type="ORF">CA839_07690</name>
</gene>
<feature type="transmembrane region" description="Helical" evidence="1">
    <location>
        <begin position="381"/>
        <end position="397"/>
    </location>
</feature>
<evidence type="ECO:0008006" key="4">
    <source>
        <dbReference type="Google" id="ProtNLM"/>
    </source>
</evidence>
<feature type="transmembrane region" description="Helical" evidence="1">
    <location>
        <begin position="87"/>
        <end position="108"/>
    </location>
</feature>
<evidence type="ECO:0000313" key="3">
    <source>
        <dbReference type="Proteomes" id="UP000197470"/>
    </source>
</evidence>
<feature type="transmembrane region" description="Helical" evidence="1">
    <location>
        <begin position="171"/>
        <end position="201"/>
    </location>
</feature>
<sequence length="632" mass="74507">MNIKEIKISKKNLIDFVFLLLISLTVVSLFSIDYLNGDNCNYAVEEIHQFNNKIFKGNMSTLGIEFSPRYYANRLMAFLIKIFNNNWFEISFSMIKINYILYALVATFTSMKFLKKNRLIGCFLITLCLMTSPLISISFGLNFAPDVFLGTAAPLTFLALICVLGKEKYWLMAWILAIISTFLHIHEGFWCSFLLGVIWLAVSFSDKKINLRILIYIFIYLLFLILIVTPSLMNSYPVDNNYFTEIYVYIRIPHHLLLSFIGKWTIIKATLLLLFIDIVLFIDLFKYRQNKNERRTIFILVLLSITYISLYFLHYFSTEIYKIPFIITMYIPKSFRFFTFLGLINYIILGLRRTKKSKFLSGSILLIIPLIPNLSENNFNYYIVLMLFVLFFILEKYSLKLFTVKQSYRREVINLKNIINILLYTIIFLLILKNYPLMLKRFILLYFGILTYEFLFPYINNTKGKNIILVTLLILFLGNFYKSMKGKVFYVTKEGCHYISGIEYAQKATEPELYKLAIKFKDITNVDEGFLSDPYSNYSNYFQLFSERNCYILYKNVPSQKHLVIEWYKKCLKAGSMLKIDAEGLRELLKNIGFKYILLSANRFDIVKDSPYFDEIIKNNKYGIFKLKEDIE</sequence>
<feature type="transmembrane region" description="Helical" evidence="1">
    <location>
        <begin position="442"/>
        <end position="459"/>
    </location>
</feature>
<feature type="transmembrane region" description="Helical" evidence="1">
    <location>
        <begin position="418"/>
        <end position="436"/>
    </location>
</feature>
<feature type="transmembrane region" description="Helical" evidence="1">
    <location>
        <begin position="213"/>
        <end position="233"/>
    </location>
</feature>
<comment type="caution">
    <text evidence="2">The sequence shown here is derived from an EMBL/GenBank/DDBJ whole genome shotgun (WGS) entry which is preliminary data.</text>
</comment>
<protein>
    <recommendedName>
        <fullName evidence="4">Glycosyltransferase RgtA/B/C/D-like domain-containing protein</fullName>
    </recommendedName>
</protein>
<feature type="transmembrane region" description="Helical" evidence="1">
    <location>
        <begin position="297"/>
        <end position="317"/>
    </location>
</feature>
<keyword evidence="1" id="KW-0812">Transmembrane</keyword>
<evidence type="ECO:0000313" key="2">
    <source>
        <dbReference type="EMBL" id="OWP25787.1"/>
    </source>
</evidence>
<feature type="transmembrane region" description="Helical" evidence="1">
    <location>
        <begin position="323"/>
        <end position="347"/>
    </location>
</feature>
<feature type="transmembrane region" description="Helical" evidence="1">
    <location>
        <begin position="466"/>
        <end position="484"/>
    </location>
</feature>
<feature type="transmembrane region" description="Helical" evidence="1">
    <location>
        <begin position="359"/>
        <end position="375"/>
    </location>
</feature>
<feature type="transmembrane region" description="Helical" evidence="1">
    <location>
        <begin position="12"/>
        <end position="32"/>
    </location>
</feature>
<organism evidence="2 3">
    <name type="scientific">Fusobacterium nucleatum subsp. polymorphum</name>
    <name type="common">Fusobacterium polymorphum</name>
    <dbReference type="NCBI Taxonomy" id="76857"/>
    <lineage>
        <taxon>Bacteria</taxon>
        <taxon>Fusobacteriati</taxon>
        <taxon>Fusobacteriota</taxon>
        <taxon>Fusobacteriia</taxon>
        <taxon>Fusobacteriales</taxon>
        <taxon>Fusobacteriaceae</taxon>
        <taxon>Fusobacterium</taxon>
    </lineage>
</organism>
<proteinExistence type="predicted"/>
<name>A0A246EGN0_FUSNP</name>
<feature type="transmembrane region" description="Helical" evidence="1">
    <location>
        <begin position="266"/>
        <end position="285"/>
    </location>
</feature>
<dbReference type="EMBL" id="NHRT01000001">
    <property type="protein sequence ID" value="OWP25787.1"/>
    <property type="molecule type" value="Genomic_DNA"/>
</dbReference>
<keyword evidence="1" id="KW-0472">Membrane</keyword>
<feature type="transmembrane region" description="Helical" evidence="1">
    <location>
        <begin position="120"/>
        <end position="141"/>
    </location>
</feature>
<accession>A0A246EGN0</accession>